<evidence type="ECO:0000256" key="7">
    <source>
        <dbReference type="PROSITE-ProRule" id="PRU10099"/>
    </source>
</evidence>
<keyword evidence="3 11" id="KW-0378">Hydrolase</keyword>
<dbReference type="InterPro" id="IPR020827">
    <property type="entry name" value="Asparaginase/glutaminase_AS1"/>
</dbReference>
<dbReference type="PIRSF" id="PIRSF001220">
    <property type="entry name" value="L-ASNase_gatD"/>
    <property type="match status" value="1"/>
</dbReference>
<dbReference type="PIRSF" id="PIRSF500176">
    <property type="entry name" value="L_ASNase"/>
    <property type="match status" value="1"/>
</dbReference>
<evidence type="ECO:0000256" key="3">
    <source>
        <dbReference type="ARBA" id="ARBA00022801"/>
    </source>
</evidence>
<dbReference type="InterPro" id="IPR041725">
    <property type="entry name" value="L-asparaginase_I"/>
</dbReference>
<evidence type="ECO:0000256" key="4">
    <source>
        <dbReference type="ARBA" id="ARBA00049366"/>
    </source>
</evidence>
<dbReference type="SUPFAM" id="SSF53774">
    <property type="entry name" value="Glutaminase/Asparaginase"/>
    <property type="match status" value="1"/>
</dbReference>
<dbReference type="SFLD" id="SFLDS00057">
    <property type="entry name" value="Glutaminase/Asparaginase"/>
    <property type="match status" value="1"/>
</dbReference>
<evidence type="ECO:0000256" key="1">
    <source>
        <dbReference type="ARBA" id="ARBA00010518"/>
    </source>
</evidence>
<evidence type="ECO:0000256" key="8">
    <source>
        <dbReference type="PROSITE-ProRule" id="PRU10100"/>
    </source>
</evidence>
<dbReference type="InterPro" id="IPR027474">
    <property type="entry name" value="L-asparaginase_N"/>
</dbReference>
<dbReference type="PANTHER" id="PTHR11707:SF28">
    <property type="entry name" value="60 KDA LYSOPHOSPHOLIPASE"/>
    <property type="match status" value="1"/>
</dbReference>
<evidence type="ECO:0000313" key="11">
    <source>
        <dbReference type="EMBL" id="TCC48939.1"/>
    </source>
</evidence>
<name>A0A4R0JQ64_9ACTN</name>
<sequence length="344" mass="35928">MSDSVLVLHTGGTIGMVDTGDGQAPVAGALGPFLDWIVENSRGELPPIAFTELDELIDSANATPESWCTIARILYERRADHHGFVVLHGTDTMAYTSSALSFLLPNFGKPVIVTGSQIPISRTRSDGRQNLIGALQVAARPDVGEVTLLFGEVLLRGNRATKIDASGLDAFDSPRFPPLAEIGIDIVVKHALARSPEGEPGLTAGRLGHVAAVRLFPGFSASILTNLCRPPLQGLVLEAYGAGNGPSHDKEFLAAIEAATSQGIVVVVVTQCVRGSVQPGAYVTGSALMHAGAVPGFDMTCEAALTKLAVLLGQGLDPATVAATMQRDIAGELTVHREADPSRT</sequence>
<dbReference type="GO" id="GO:0004067">
    <property type="term" value="F:asparaginase activity"/>
    <property type="evidence" value="ECO:0007669"/>
    <property type="project" value="UniProtKB-UniRule"/>
</dbReference>
<dbReference type="EMBL" id="SJKD01000004">
    <property type="protein sequence ID" value="TCC48939.1"/>
    <property type="molecule type" value="Genomic_DNA"/>
</dbReference>
<evidence type="ECO:0000259" key="9">
    <source>
        <dbReference type="Pfam" id="PF00710"/>
    </source>
</evidence>
<dbReference type="GO" id="GO:0009066">
    <property type="term" value="P:aspartate family amino acid metabolic process"/>
    <property type="evidence" value="ECO:0007669"/>
    <property type="project" value="UniProtKB-ARBA"/>
</dbReference>
<keyword evidence="12" id="KW-1185">Reference proteome</keyword>
<dbReference type="PROSITE" id="PS51732">
    <property type="entry name" value="ASN_GLN_ASE_3"/>
    <property type="match status" value="1"/>
</dbReference>
<dbReference type="PRINTS" id="PR00139">
    <property type="entry name" value="ASNGLNASE"/>
</dbReference>
<dbReference type="InterPro" id="IPR006034">
    <property type="entry name" value="Asparaginase/glutaminase-like"/>
</dbReference>
<feature type="domain" description="L-asparaginase N-terminal" evidence="9">
    <location>
        <begin position="5"/>
        <end position="190"/>
    </location>
</feature>
<dbReference type="InterPro" id="IPR027475">
    <property type="entry name" value="Asparaginase/glutaminase_AS2"/>
</dbReference>
<dbReference type="Pfam" id="PF00710">
    <property type="entry name" value="Asparaginase"/>
    <property type="match status" value="1"/>
</dbReference>
<dbReference type="FunFam" id="3.40.50.40:FF:000001">
    <property type="entry name" value="L-asparaginase 1"/>
    <property type="match status" value="1"/>
</dbReference>
<dbReference type="InterPro" id="IPR037152">
    <property type="entry name" value="L-asparaginase_N_sf"/>
</dbReference>
<reference evidence="11 12" key="1">
    <citation type="submission" date="2019-02" db="EMBL/GenBank/DDBJ databases">
        <title>Kribbella capetownensis sp. nov. and Kribbella speibonae sp. nov., isolated from soil.</title>
        <authorList>
            <person name="Curtis S.M."/>
            <person name="Norton I."/>
            <person name="Everest G.J."/>
            <person name="Meyers P.R."/>
        </authorList>
    </citation>
    <scope>NUCLEOTIDE SEQUENCE [LARGE SCALE GENOMIC DNA]</scope>
    <source>
        <strain evidence="11 12">YM53</strain>
    </source>
</reference>
<dbReference type="Gene3D" id="3.40.50.40">
    <property type="match status" value="1"/>
</dbReference>
<dbReference type="InterPro" id="IPR027473">
    <property type="entry name" value="L-asparaginase_C"/>
</dbReference>
<protein>
    <recommendedName>
        <fullName evidence="2">asparaginase</fullName>
        <ecNumber evidence="2">3.5.1.1</ecNumber>
    </recommendedName>
</protein>
<feature type="active site" evidence="8">
    <location>
        <position position="90"/>
    </location>
</feature>
<accession>A0A4R0JQ64</accession>
<comment type="caution">
    <text evidence="11">The sequence shown here is derived from an EMBL/GenBank/DDBJ whole genome shotgun (WGS) entry which is preliminary data.</text>
</comment>
<comment type="catalytic activity">
    <reaction evidence="4">
        <text>L-asparagine + H2O = L-aspartate + NH4(+)</text>
        <dbReference type="Rhea" id="RHEA:21016"/>
        <dbReference type="ChEBI" id="CHEBI:15377"/>
        <dbReference type="ChEBI" id="CHEBI:28938"/>
        <dbReference type="ChEBI" id="CHEBI:29991"/>
        <dbReference type="ChEBI" id="CHEBI:58048"/>
        <dbReference type="EC" id="3.5.1.1"/>
    </reaction>
</comment>
<dbReference type="OrthoDB" id="9788068at2"/>
<dbReference type="InterPro" id="IPR036152">
    <property type="entry name" value="Asp/glu_Ase-like_sf"/>
</dbReference>
<evidence type="ECO:0000259" key="10">
    <source>
        <dbReference type="Pfam" id="PF17763"/>
    </source>
</evidence>
<dbReference type="Pfam" id="PF17763">
    <property type="entry name" value="Asparaginase_C"/>
    <property type="match status" value="1"/>
</dbReference>
<dbReference type="InterPro" id="IPR006033">
    <property type="entry name" value="AsnA_fam"/>
</dbReference>
<dbReference type="CDD" id="cd08963">
    <property type="entry name" value="L-asparaginase_I"/>
    <property type="match status" value="1"/>
</dbReference>
<dbReference type="InterPro" id="IPR040919">
    <property type="entry name" value="Asparaginase_C"/>
</dbReference>
<dbReference type="PROSITE" id="PS00144">
    <property type="entry name" value="ASN_GLN_ASE_1"/>
    <property type="match status" value="1"/>
</dbReference>
<dbReference type="PANTHER" id="PTHR11707">
    <property type="entry name" value="L-ASPARAGINASE"/>
    <property type="match status" value="1"/>
</dbReference>
<dbReference type="AlphaFoldDB" id="A0A4R0JQ64"/>
<feature type="active site" evidence="7">
    <location>
        <position position="13"/>
    </location>
</feature>
<dbReference type="SMART" id="SM00870">
    <property type="entry name" value="Asparaginase"/>
    <property type="match status" value="1"/>
</dbReference>
<organism evidence="11 12">
    <name type="scientific">Kribbella capetownensis</name>
    <dbReference type="NCBI Taxonomy" id="1572659"/>
    <lineage>
        <taxon>Bacteria</taxon>
        <taxon>Bacillati</taxon>
        <taxon>Actinomycetota</taxon>
        <taxon>Actinomycetes</taxon>
        <taxon>Propionibacteriales</taxon>
        <taxon>Kribbellaceae</taxon>
        <taxon>Kribbella</taxon>
    </lineage>
</organism>
<dbReference type="Proteomes" id="UP000293342">
    <property type="component" value="Unassembled WGS sequence"/>
</dbReference>
<dbReference type="RefSeq" id="WP_131515175.1">
    <property type="nucleotide sequence ID" value="NZ_SJKD01000004.1"/>
</dbReference>
<feature type="active site" description="O-isoaspartyl threonine intermediate" evidence="5">
    <location>
        <position position="13"/>
    </location>
</feature>
<evidence type="ECO:0000256" key="5">
    <source>
        <dbReference type="PIRSR" id="PIRSR001220-1"/>
    </source>
</evidence>
<dbReference type="PROSITE" id="PS00917">
    <property type="entry name" value="ASN_GLN_ASE_2"/>
    <property type="match status" value="1"/>
</dbReference>
<dbReference type="NCBIfam" id="TIGR00519">
    <property type="entry name" value="asnASE_I"/>
    <property type="match status" value="1"/>
</dbReference>
<feature type="binding site" evidence="6">
    <location>
        <position position="59"/>
    </location>
    <ligand>
        <name>substrate</name>
    </ligand>
</feature>
<feature type="binding site" evidence="6">
    <location>
        <begin position="90"/>
        <end position="91"/>
    </location>
    <ligand>
        <name>substrate</name>
    </ligand>
</feature>
<proteinExistence type="inferred from homology"/>
<evidence type="ECO:0000256" key="2">
    <source>
        <dbReference type="ARBA" id="ARBA00012920"/>
    </source>
</evidence>
<evidence type="ECO:0000313" key="12">
    <source>
        <dbReference type="Proteomes" id="UP000293342"/>
    </source>
</evidence>
<dbReference type="EC" id="3.5.1.1" evidence="2"/>
<comment type="similarity">
    <text evidence="1">Belongs to the asparaginase 1 family.</text>
</comment>
<evidence type="ECO:0000256" key="6">
    <source>
        <dbReference type="PIRSR" id="PIRSR001220-2"/>
    </source>
</evidence>
<dbReference type="Gene3D" id="3.40.50.1170">
    <property type="entry name" value="L-asparaginase, N-terminal domain"/>
    <property type="match status" value="1"/>
</dbReference>
<gene>
    <name evidence="11" type="ORF">E0H75_20470</name>
</gene>
<feature type="domain" description="Asparaginase/glutaminase C-terminal" evidence="10">
    <location>
        <begin position="209"/>
        <end position="325"/>
    </location>
</feature>